<dbReference type="Proteomes" id="UP001279734">
    <property type="component" value="Unassembled WGS sequence"/>
</dbReference>
<keyword evidence="4" id="KW-1185">Reference proteome</keyword>
<protein>
    <recommendedName>
        <fullName evidence="2">UBA domain-containing protein</fullName>
    </recommendedName>
</protein>
<feature type="region of interest" description="Disordered" evidence="1">
    <location>
        <begin position="58"/>
        <end position="144"/>
    </location>
</feature>
<dbReference type="InterPro" id="IPR009060">
    <property type="entry name" value="UBA-like_sf"/>
</dbReference>
<evidence type="ECO:0000256" key="1">
    <source>
        <dbReference type="SAM" id="MobiDB-lite"/>
    </source>
</evidence>
<dbReference type="InterPro" id="IPR015940">
    <property type="entry name" value="UBA"/>
</dbReference>
<feature type="compositionally biased region" description="Low complexity" evidence="1">
    <location>
        <begin position="298"/>
        <end position="307"/>
    </location>
</feature>
<dbReference type="AlphaFoldDB" id="A0AAD3XN44"/>
<dbReference type="PANTHER" id="PTHR35294">
    <property type="entry name" value="UBIQUITIN-ASSOCIATED/TRANSLATION ELONGATION FACTOR EF1B PROTEIN"/>
    <property type="match status" value="1"/>
</dbReference>
<feature type="region of interest" description="Disordered" evidence="1">
    <location>
        <begin position="1"/>
        <end position="39"/>
    </location>
</feature>
<reference evidence="3" key="1">
    <citation type="submission" date="2023-05" db="EMBL/GenBank/DDBJ databases">
        <title>Nepenthes gracilis genome sequencing.</title>
        <authorList>
            <person name="Fukushima K."/>
        </authorList>
    </citation>
    <scope>NUCLEOTIDE SEQUENCE</scope>
    <source>
        <strain evidence="3">SING2019-196</strain>
    </source>
</reference>
<evidence type="ECO:0000313" key="3">
    <source>
        <dbReference type="EMBL" id="GMH10335.1"/>
    </source>
</evidence>
<name>A0AAD3XN44_NEPGR</name>
<feature type="domain" description="UBA" evidence="2">
    <location>
        <begin position="157"/>
        <end position="197"/>
    </location>
</feature>
<dbReference type="SMART" id="SM00165">
    <property type="entry name" value="UBA"/>
    <property type="match status" value="1"/>
</dbReference>
<evidence type="ECO:0000259" key="2">
    <source>
        <dbReference type="PROSITE" id="PS50030"/>
    </source>
</evidence>
<organism evidence="3 4">
    <name type="scientific">Nepenthes gracilis</name>
    <name type="common">Slender pitcher plant</name>
    <dbReference type="NCBI Taxonomy" id="150966"/>
    <lineage>
        <taxon>Eukaryota</taxon>
        <taxon>Viridiplantae</taxon>
        <taxon>Streptophyta</taxon>
        <taxon>Embryophyta</taxon>
        <taxon>Tracheophyta</taxon>
        <taxon>Spermatophyta</taxon>
        <taxon>Magnoliopsida</taxon>
        <taxon>eudicotyledons</taxon>
        <taxon>Gunneridae</taxon>
        <taxon>Pentapetalae</taxon>
        <taxon>Caryophyllales</taxon>
        <taxon>Nepenthaceae</taxon>
        <taxon>Nepenthes</taxon>
    </lineage>
</organism>
<dbReference type="PROSITE" id="PS50030">
    <property type="entry name" value="UBA"/>
    <property type="match status" value="1"/>
</dbReference>
<dbReference type="Pfam" id="PF22562">
    <property type="entry name" value="UBA_7"/>
    <property type="match status" value="1"/>
</dbReference>
<feature type="compositionally biased region" description="Basic and acidic residues" evidence="1">
    <location>
        <begin position="95"/>
        <end position="106"/>
    </location>
</feature>
<comment type="caution">
    <text evidence="3">The sequence shown here is derived from an EMBL/GenBank/DDBJ whole genome shotgun (WGS) entry which is preliminary data.</text>
</comment>
<sequence length="322" mass="35504">MSSTSKSRVKNKRVAKEQKTSSKATGTVNGAGGMTASAYNPILGTFHNLETSAASFAPSSHINGHFRNMDESDEHSGSSHGSGGEFDSASNNDNRSVESEELKEKPPNLPARQDMTPGTDNDKREKIRHKNERKHQRQKERRAQELYDRCSSYLMSRKLEALAQQLVGMGFSAERATVALMLNEGKVEEAVAWLFEGGEETDKQMDKSLDAGGNLKIDISQELARISELEIQFKCSKQEVERAIVSCEGDLDKAEETLRAHKQDLPQAMPPKSEETSNPPSVSNGKVYHSSLRPQLKSGSSSSISQQGREEKDFNYAKPAVQ</sequence>
<feature type="compositionally biased region" description="Basic and acidic residues" evidence="1">
    <location>
        <begin position="67"/>
        <end position="77"/>
    </location>
</feature>
<evidence type="ECO:0000313" key="4">
    <source>
        <dbReference type="Proteomes" id="UP001279734"/>
    </source>
</evidence>
<feature type="compositionally biased region" description="Basic residues" evidence="1">
    <location>
        <begin position="126"/>
        <end position="140"/>
    </location>
</feature>
<proteinExistence type="predicted"/>
<accession>A0AAD3XN44</accession>
<dbReference type="Gene3D" id="1.10.8.10">
    <property type="entry name" value="DNA helicase RuvA subunit, C-terminal domain"/>
    <property type="match status" value="1"/>
</dbReference>
<gene>
    <name evidence="3" type="ORF">Nepgr_012176</name>
</gene>
<dbReference type="EMBL" id="BSYO01000010">
    <property type="protein sequence ID" value="GMH10335.1"/>
    <property type="molecule type" value="Genomic_DNA"/>
</dbReference>
<dbReference type="SUPFAM" id="SSF46934">
    <property type="entry name" value="UBA-like"/>
    <property type="match status" value="1"/>
</dbReference>
<dbReference type="PANTHER" id="PTHR35294:SF1">
    <property type="entry name" value="OS05G0409000 PROTEIN"/>
    <property type="match status" value="1"/>
</dbReference>
<feature type="region of interest" description="Disordered" evidence="1">
    <location>
        <begin position="256"/>
        <end position="322"/>
    </location>
</feature>